<feature type="compositionally biased region" description="Acidic residues" evidence="1">
    <location>
        <begin position="175"/>
        <end position="207"/>
    </location>
</feature>
<reference evidence="4" key="1">
    <citation type="submission" date="2022-11" db="EMBL/GenBank/DDBJ databases">
        <title>Genome Resource of Sclerotinia nivalis Strain SnTB1, a Plant Pathogen Isolated from American Ginseng.</title>
        <authorList>
            <person name="Fan S."/>
        </authorList>
    </citation>
    <scope>NUCLEOTIDE SEQUENCE</scope>
    <source>
        <strain evidence="4">SnTB1</strain>
    </source>
</reference>
<evidence type="ECO:0008006" key="6">
    <source>
        <dbReference type="Google" id="ProtNLM"/>
    </source>
</evidence>
<feature type="compositionally biased region" description="Basic and acidic residues" evidence="1">
    <location>
        <begin position="1498"/>
        <end position="1510"/>
    </location>
</feature>
<keyword evidence="5" id="KW-1185">Reference proteome</keyword>
<feature type="compositionally biased region" description="Low complexity" evidence="1">
    <location>
        <begin position="493"/>
        <end position="505"/>
    </location>
</feature>
<gene>
    <name evidence="4" type="ORF">OCU04_008745</name>
</gene>
<dbReference type="InterPro" id="IPR055781">
    <property type="entry name" value="DUF7357"/>
</dbReference>
<evidence type="ECO:0000313" key="5">
    <source>
        <dbReference type="Proteomes" id="UP001152300"/>
    </source>
</evidence>
<feature type="compositionally biased region" description="Polar residues" evidence="1">
    <location>
        <begin position="763"/>
        <end position="772"/>
    </location>
</feature>
<dbReference type="Pfam" id="PF23086">
    <property type="entry name" value="Tudor_Coilin"/>
    <property type="match status" value="1"/>
</dbReference>
<feature type="compositionally biased region" description="Polar residues" evidence="1">
    <location>
        <begin position="1527"/>
        <end position="1557"/>
    </location>
</feature>
<dbReference type="CDD" id="cd14279">
    <property type="entry name" value="CUE"/>
    <property type="match status" value="1"/>
</dbReference>
<feature type="region of interest" description="Disordered" evidence="1">
    <location>
        <begin position="362"/>
        <end position="390"/>
    </location>
</feature>
<proteinExistence type="predicted"/>
<feature type="compositionally biased region" description="Polar residues" evidence="1">
    <location>
        <begin position="595"/>
        <end position="604"/>
    </location>
</feature>
<dbReference type="EMBL" id="JAPEIS010000010">
    <property type="protein sequence ID" value="KAJ8062191.1"/>
    <property type="molecule type" value="Genomic_DNA"/>
</dbReference>
<sequence length="1619" mass="177977">MRLRLNVRRHNLPDCPVIWDVNTSTSTPTVSELLDQINDVIPIESTEWGMEDYAVEVKGKEGVNYECLHFQPVGKVMKEEDEVIIRPLLTHDLRVRRISGRHQISSDGKHLVDGVAFGRPMLRRPVNRPAIDIPPRKRRRITFDEEDEENEDLLTAGAADTEPAAKRIALLSKLDEDENDEDDEDDDDFEPDGDDDEHEEESDEEIGNTDNRRLVIHADFEDDDEESEAGVGNRSNQQLVLHADFEDDDGEDDEDFEPGCEGEESEESEGFEGFQDDQPTSSAPDNGVEKPGKVDELSTADQAVLSNVKNASTKAKICKLHTAFPKASIAVVKFVLEGSDGDISQAFEALARGYVPAQSKNSILQMSSSHSKSPQPLSKDRISKSGKTGIASKQIYPAPANLIDLDDEESGSEEEEEDALLSHYDQHGLPPGSIKSGKALSYMAEAMDGSPNVKSKLTKFETGSNCKNTSTSNGRRTLFNNKTVSDSEKGVKSVKGGLSSGLTSTPVIDLKSNDDEITIDSDDSSDSSSDAESSSSDSSSSDDSTSADDSSEAVDVSSSSSSDSDSDSDSPSDSSSDDGAPEVKSSKLAAPEIKATNSKPNPSTDVVPPKSRTPVPPRQGKKATQSRNQRRKQGIALAKLKERGILPEDTTASEFKRLEVNESTSAEDAFAALAVLRANTNSAKIENGTRKALSEADEFDARRRELLASLASGGIEVSPRSGKAVVDIMDVGIPEMVSGAPKTAKDTHKEPGEDSSIAEVPLQENSNHTPRSADQPAASRRSKLDVGAGRRLLFGALGMKNPKTKKDEDKLRSDLMKDIRVSKTINTPEEPSIRQTDTPAVNDDSWRDKIVYRAVECCQEGIVLSEPPFPFVQRWDPQQQNHRGGKRKNQGQAYNEESQGSKKRKRRKGKQNYTEEQEEYFDESYQPSYEEDAMETQSTEPPARQVESVEHRPDTGDLIQETPDLVELPEDPATLPDLEANAVQSGMIIAFKQMLMDETTKWQPQISAYRTASVLSVDDNGSISVSLARRDRNHPVKHYDENGQRIWGKFEMPDEEEEEEEEDNGEMVVTFNELVEPKIVAPAPVSLSTEISKSGMTTDESVTLSNEKGDEIQCSHVTETQYFDTDPPASAEIVDVISTPHNSKSEYLQAEALPESITDSAKEDISNLIKEAGFRSNAPSIVRDFAPNGLEKRDEAPALDEMRTEIMAQIDDTSFSPKFNGFGLSSPARQRQATTSPDRQQSSWHTVGSQEPSSAPAQDKPEMIKNQESETTLRKDVSKNMKQITSNVPGTHTKPPTKKINVDKAKAQWEALQPRVKATSPVETDLTLDTIEVDCRTTDPKLSGQSSFTSLVADHGRQPDFSFENMRRQELHDSRTDDVAMDIYTHDGDVSEDEPELPPRQVNASKMPIENNDMVEPSSEDFPTIEEMLSQPSQSLMKHEKSASQPSSKNPRAVIEKVILAAFHDTQSSVTKAGEKRKKVLATFDDSDTDSDTAQTKSEVEWKKEAEIKSKKVMAAFDTSDEEDQITPKTSKPTNPQHQTSNIPQSSQVVMDLTLSSDVEPEPEKEKSGGNNSDGDDDFQVGWGAKTKSNLRGLKRQGSNNLGGTTNASLNAKASKRRF</sequence>
<feature type="compositionally biased region" description="Polar residues" evidence="1">
    <location>
        <begin position="1597"/>
        <end position="1612"/>
    </location>
</feature>
<feature type="compositionally biased region" description="Basic and acidic residues" evidence="1">
    <location>
        <begin position="1365"/>
        <end position="1389"/>
    </location>
</feature>
<feature type="compositionally biased region" description="Acidic residues" evidence="1">
    <location>
        <begin position="515"/>
        <end position="525"/>
    </location>
</feature>
<feature type="domain" description="Coilin tudor" evidence="2">
    <location>
        <begin position="972"/>
        <end position="1081"/>
    </location>
</feature>
<comment type="caution">
    <text evidence="4">The sequence shown here is derived from an EMBL/GenBank/DDBJ whole genome shotgun (WGS) entry which is preliminary data.</text>
</comment>
<feature type="region of interest" description="Disordered" evidence="1">
    <location>
        <begin position="873"/>
        <end position="957"/>
    </location>
</feature>
<feature type="region of interest" description="Disordered" evidence="1">
    <location>
        <begin position="1211"/>
        <end position="1300"/>
    </location>
</feature>
<dbReference type="PANTHER" id="PTHR13491">
    <property type="entry name" value="ZCCHC10 PROTEIN"/>
    <property type="match status" value="1"/>
</dbReference>
<feature type="region of interest" description="Disordered" evidence="1">
    <location>
        <begin position="407"/>
        <end position="432"/>
    </location>
</feature>
<evidence type="ECO:0000259" key="2">
    <source>
        <dbReference type="Pfam" id="PF23086"/>
    </source>
</evidence>
<feature type="compositionally biased region" description="Low complexity" evidence="1">
    <location>
        <begin position="364"/>
        <end position="377"/>
    </location>
</feature>
<protein>
    <recommendedName>
        <fullName evidence="6">CUE domain-containing protein</fullName>
    </recommendedName>
</protein>
<feature type="domain" description="DUF7357" evidence="3">
    <location>
        <begin position="1"/>
        <end position="136"/>
    </location>
</feature>
<feature type="compositionally biased region" description="Polar residues" evidence="1">
    <location>
        <begin position="1280"/>
        <end position="1290"/>
    </location>
</feature>
<organism evidence="4 5">
    <name type="scientific">Sclerotinia nivalis</name>
    <dbReference type="NCBI Taxonomy" id="352851"/>
    <lineage>
        <taxon>Eukaryota</taxon>
        <taxon>Fungi</taxon>
        <taxon>Dikarya</taxon>
        <taxon>Ascomycota</taxon>
        <taxon>Pezizomycotina</taxon>
        <taxon>Leotiomycetes</taxon>
        <taxon>Helotiales</taxon>
        <taxon>Sclerotiniaceae</taxon>
        <taxon>Sclerotinia</taxon>
    </lineage>
</organism>
<feature type="compositionally biased region" description="Basic residues" evidence="1">
    <location>
        <begin position="901"/>
        <end position="910"/>
    </location>
</feature>
<name>A0A9X0DG25_9HELO</name>
<feature type="compositionally biased region" description="Low complexity" evidence="1">
    <location>
        <begin position="553"/>
        <end position="563"/>
    </location>
</feature>
<feature type="compositionally biased region" description="Acidic residues" evidence="1">
    <location>
        <begin position="564"/>
        <end position="580"/>
    </location>
</feature>
<feature type="compositionally biased region" description="Basic and acidic residues" evidence="1">
    <location>
        <begin position="210"/>
        <end position="219"/>
    </location>
</feature>
<feature type="compositionally biased region" description="Acidic residues" evidence="1">
    <location>
        <begin position="245"/>
        <end position="270"/>
    </location>
</feature>
<feature type="compositionally biased region" description="Basic and acidic residues" evidence="1">
    <location>
        <begin position="743"/>
        <end position="752"/>
    </location>
</feature>
<dbReference type="OrthoDB" id="5368821at2759"/>
<evidence type="ECO:0000259" key="3">
    <source>
        <dbReference type="Pfam" id="PF24054"/>
    </source>
</evidence>
<feature type="compositionally biased region" description="Basic and acidic residues" evidence="1">
    <location>
        <begin position="1259"/>
        <end position="1279"/>
    </location>
</feature>
<accession>A0A9X0DG25</accession>
<dbReference type="Pfam" id="PF24054">
    <property type="entry name" value="DUF7357"/>
    <property type="match status" value="1"/>
</dbReference>
<feature type="region of interest" description="Disordered" evidence="1">
    <location>
        <begin position="1360"/>
        <end position="1451"/>
    </location>
</feature>
<feature type="compositionally biased region" description="Polar residues" evidence="1">
    <location>
        <begin position="1227"/>
        <end position="1256"/>
    </location>
</feature>
<dbReference type="InterPro" id="IPR056398">
    <property type="entry name" value="Tudor_Coilin"/>
</dbReference>
<feature type="compositionally biased region" description="Polar residues" evidence="1">
    <location>
        <begin position="461"/>
        <end position="484"/>
    </location>
</feature>
<dbReference type="PANTHER" id="PTHR13491:SF0">
    <property type="entry name" value="ZINC FINGER CCHC DOMAIN-CONTAINING PROTEIN 10"/>
    <property type="match status" value="1"/>
</dbReference>
<feature type="compositionally biased region" description="Basic and acidic residues" evidence="1">
    <location>
        <begin position="287"/>
        <end position="296"/>
    </location>
</feature>
<feature type="compositionally biased region" description="Low complexity" evidence="1">
    <location>
        <begin position="526"/>
        <end position="544"/>
    </location>
</feature>
<feature type="compositionally biased region" description="Acidic residues" evidence="1">
    <location>
        <begin position="407"/>
        <end position="419"/>
    </location>
</feature>
<dbReference type="Proteomes" id="UP001152300">
    <property type="component" value="Unassembled WGS sequence"/>
</dbReference>
<feature type="region of interest" description="Disordered" evidence="1">
    <location>
        <begin position="453"/>
        <end position="635"/>
    </location>
</feature>
<feature type="region of interest" description="Disordered" evidence="1">
    <location>
        <begin position="737"/>
        <end position="785"/>
    </location>
</feature>
<dbReference type="InterPro" id="IPR039715">
    <property type="entry name" value="ZCCHC10"/>
</dbReference>
<evidence type="ECO:0000256" key="1">
    <source>
        <dbReference type="SAM" id="MobiDB-lite"/>
    </source>
</evidence>
<feature type="region of interest" description="Disordered" evidence="1">
    <location>
        <begin position="1466"/>
        <end position="1619"/>
    </location>
</feature>
<evidence type="ECO:0000313" key="4">
    <source>
        <dbReference type="EMBL" id="KAJ8062191.1"/>
    </source>
</evidence>
<feature type="region of interest" description="Disordered" evidence="1">
    <location>
        <begin position="126"/>
        <end position="297"/>
    </location>
</feature>